<comment type="caution">
    <text evidence="1">The sequence shown here is derived from an EMBL/GenBank/DDBJ whole genome shotgun (WGS) entry which is preliminary data.</text>
</comment>
<gene>
    <name evidence="1" type="ORF">CP49_39345</name>
</gene>
<reference evidence="1 2" key="1">
    <citation type="submission" date="2014-03" db="EMBL/GenBank/DDBJ databases">
        <title>Bradyrhizobium valentinum sp. nov., isolated from effective nodules of Lupinus mariae-josephae, a lupine endemic of basic-lime soils in Eastern Spain.</title>
        <authorList>
            <person name="Duran D."/>
            <person name="Rey L."/>
            <person name="Navarro A."/>
            <person name="Busquets A."/>
            <person name="Imperial J."/>
            <person name="Ruiz-Argueso T."/>
        </authorList>
    </citation>
    <scope>NUCLEOTIDE SEQUENCE [LARGE SCALE GENOMIC DNA]</scope>
    <source>
        <strain evidence="1 2">LmjM3</strain>
    </source>
</reference>
<proteinExistence type="predicted"/>
<organism evidence="1 2">
    <name type="scientific">Bradyrhizobium valentinum</name>
    <dbReference type="NCBI Taxonomy" id="1518501"/>
    <lineage>
        <taxon>Bacteria</taxon>
        <taxon>Pseudomonadati</taxon>
        <taxon>Pseudomonadota</taxon>
        <taxon>Alphaproteobacteria</taxon>
        <taxon>Hyphomicrobiales</taxon>
        <taxon>Nitrobacteraceae</taxon>
        <taxon>Bradyrhizobium</taxon>
    </lineage>
</organism>
<dbReference type="AlphaFoldDB" id="A0A0R3M2G9"/>
<protein>
    <submittedName>
        <fullName evidence="1">Uncharacterized protein</fullName>
    </submittedName>
</protein>
<evidence type="ECO:0000313" key="2">
    <source>
        <dbReference type="Proteomes" id="UP000051913"/>
    </source>
</evidence>
<accession>A0A0R3M2G9</accession>
<dbReference type="Proteomes" id="UP000051913">
    <property type="component" value="Unassembled WGS sequence"/>
</dbReference>
<name>A0A0R3M2G9_9BRAD</name>
<dbReference type="EMBL" id="LLXX01000036">
    <property type="protein sequence ID" value="KRR11667.1"/>
    <property type="molecule type" value="Genomic_DNA"/>
</dbReference>
<sequence length="65" mass="7354">MSRFSFSNFGTKLYGRQLILLSFNKGLGLFQRSARMLQLTFSGDDEFTLCPLGGLRSHFGKPQSF</sequence>
<keyword evidence="2" id="KW-1185">Reference proteome</keyword>
<evidence type="ECO:0000313" key="1">
    <source>
        <dbReference type="EMBL" id="KRR11667.1"/>
    </source>
</evidence>